<evidence type="ECO:0000256" key="2">
    <source>
        <dbReference type="ARBA" id="ARBA00007798"/>
    </source>
</evidence>
<dbReference type="GO" id="GO:0032783">
    <property type="term" value="C:super elongation complex"/>
    <property type="evidence" value="ECO:0007669"/>
    <property type="project" value="InterPro"/>
</dbReference>
<dbReference type="EMBL" id="GDKF01007517">
    <property type="protein sequence ID" value="JAT71105.1"/>
    <property type="molecule type" value="Transcribed_RNA"/>
</dbReference>
<dbReference type="PANTHER" id="PTHR15970:SF2">
    <property type="entry name" value="ELL-ASSOCIATED FACTOR EAF"/>
    <property type="match status" value="1"/>
</dbReference>
<dbReference type="AlphaFoldDB" id="A0A1D1ZWJ2"/>
<protein>
    <recommendedName>
        <fullName evidence="9">Transcription elongation factor Eaf N-terminal domain-containing protein</fullName>
    </recommendedName>
</protein>
<accession>A0A1D1ZWJ2</accession>
<organism evidence="10">
    <name type="scientific">Auxenochlorella protothecoides</name>
    <name type="common">Green microalga</name>
    <name type="synonym">Chlorella protothecoides</name>
    <dbReference type="NCBI Taxonomy" id="3075"/>
    <lineage>
        <taxon>Eukaryota</taxon>
        <taxon>Viridiplantae</taxon>
        <taxon>Chlorophyta</taxon>
        <taxon>core chlorophytes</taxon>
        <taxon>Trebouxiophyceae</taxon>
        <taxon>Chlorellales</taxon>
        <taxon>Chlorellaceae</taxon>
        <taxon>Auxenochlorella</taxon>
    </lineage>
</organism>
<evidence type="ECO:0000256" key="6">
    <source>
        <dbReference type="ARBA" id="ARBA00023163"/>
    </source>
</evidence>
<dbReference type="InterPro" id="IPR027093">
    <property type="entry name" value="EAF_fam"/>
</dbReference>
<feature type="compositionally biased region" description="Low complexity" evidence="8">
    <location>
        <begin position="206"/>
        <end position="232"/>
    </location>
</feature>
<dbReference type="InterPro" id="IPR019194">
    <property type="entry name" value="Tscrpt_elong_fac_Eaf_N"/>
</dbReference>
<feature type="domain" description="Transcription elongation factor Eaf N-terminal" evidence="9">
    <location>
        <begin position="9"/>
        <end position="101"/>
    </location>
</feature>
<evidence type="ECO:0000313" key="10">
    <source>
        <dbReference type="EMBL" id="JAT71105.1"/>
    </source>
</evidence>
<feature type="compositionally biased region" description="Low complexity" evidence="8">
    <location>
        <begin position="282"/>
        <end position="295"/>
    </location>
</feature>
<comment type="subcellular location">
    <subcellularLocation>
        <location evidence="1">Nucleus</location>
    </subcellularLocation>
</comment>
<feature type="region of interest" description="Disordered" evidence="8">
    <location>
        <begin position="127"/>
        <end position="151"/>
    </location>
</feature>
<proteinExistence type="inferred from homology"/>
<keyword evidence="7" id="KW-0539">Nucleus</keyword>
<dbReference type="Pfam" id="PF09816">
    <property type="entry name" value="EAF"/>
    <property type="match status" value="1"/>
</dbReference>
<dbReference type="GO" id="GO:0003711">
    <property type="term" value="F:transcription elongation factor activity"/>
    <property type="evidence" value="ECO:0007669"/>
    <property type="project" value="TreeGrafter"/>
</dbReference>
<reference evidence="10" key="1">
    <citation type="submission" date="2015-08" db="EMBL/GenBank/DDBJ databases">
        <authorList>
            <person name="Babu N.S."/>
            <person name="Beckwith C.J."/>
            <person name="Beseler K.G."/>
            <person name="Brison A."/>
            <person name="Carone J.V."/>
            <person name="Caskin T.P."/>
            <person name="Diamond M."/>
            <person name="Durham M.E."/>
            <person name="Foxe J.M."/>
            <person name="Go M."/>
            <person name="Henderson B.A."/>
            <person name="Jones I.B."/>
            <person name="McGettigan J.A."/>
            <person name="Micheletti S.J."/>
            <person name="Nasrallah M.E."/>
            <person name="Ortiz D."/>
            <person name="Piller C.R."/>
            <person name="Privatt S.R."/>
            <person name="Schneider S.L."/>
            <person name="Sharp S."/>
            <person name="Smith T.C."/>
            <person name="Stanton J.D."/>
            <person name="Ullery H.E."/>
            <person name="Wilson R.J."/>
            <person name="Serrano M.G."/>
            <person name="Buck G."/>
            <person name="Lee V."/>
            <person name="Wang Y."/>
            <person name="Carvalho R."/>
            <person name="Voegtly L."/>
            <person name="Shi R."/>
            <person name="Duckworth R."/>
            <person name="Johnson A."/>
            <person name="Loviza R."/>
            <person name="Walstead R."/>
            <person name="Shah Z."/>
            <person name="Kiflezghi M."/>
            <person name="Wade K."/>
            <person name="Ball S.L."/>
            <person name="Bradley K.W."/>
            <person name="Asai D.J."/>
            <person name="Bowman C.A."/>
            <person name="Russell D.A."/>
            <person name="Pope W.H."/>
            <person name="Jacobs-Sera D."/>
            <person name="Hendrix R.W."/>
            <person name="Hatfull G.F."/>
        </authorList>
    </citation>
    <scope>NUCLEOTIDE SEQUENCE</scope>
</reference>
<name>A0A1D1ZWJ2_AUXPR</name>
<evidence type="ECO:0000259" key="9">
    <source>
        <dbReference type="Pfam" id="PF09816"/>
    </source>
</evidence>
<feature type="region of interest" description="Disordered" evidence="8">
    <location>
        <begin position="206"/>
        <end position="330"/>
    </location>
</feature>
<evidence type="ECO:0000256" key="3">
    <source>
        <dbReference type="ARBA" id="ARBA00022553"/>
    </source>
</evidence>
<keyword evidence="5" id="KW-0010">Activator</keyword>
<evidence type="ECO:0000256" key="1">
    <source>
        <dbReference type="ARBA" id="ARBA00004123"/>
    </source>
</evidence>
<evidence type="ECO:0000256" key="5">
    <source>
        <dbReference type="ARBA" id="ARBA00023159"/>
    </source>
</evidence>
<evidence type="ECO:0000256" key="7">
    <source>
        <dbReference type="ARBA" id="ARBA00023242"/>
    </source>
</evidence>
<keyword evidence="6" id="KW-0804">Transcription</keyword>
<evidence type="ECO:0000256" key="8">
    <source>
        <dbReference type="SAM" id="MobiDB-lite"/>
    </source>
</evidence>
<gene>
    <name evidence="10" type="ORF">g.2486</name>
</gene>
<comment type="similarity">
    <text evidence="2">Belongs to the EAF family.</text>
</comment>
<evidence type="ECO:0000256" key="4">
    <source>
        <dbReference type="ARBA" id="ARBA00023015"/>
    </source>
</evidence>
<dbReference type="PANTHER" id="PTHR15970">
    <property type="entry name" value="ELL-ASSOCIATED FACTOR EAF"/>
    <property type="match status" value="1"/>
</dbReference>
<keyword evidence="3" id="KW-0597">Phosphoprotein</keyword>
<keyword evidence="4" id="KW-0805">Transcription regulation</keyword>
<sequence length="330" mass="33985">MAWNPDQTYPITLGDSILGLEAPEHWTLRYDFKPASAAESGQGRLSVDHATQRASFQRPSSVEGCPSLQFHGKYEPSKDGMDCVAIYDGQGFRLELVQAAVKNLRYQPTVLRTQNPVLASAAPACAAATPTGSGLPSPPDQPGAGAGSYDKDADELLHSLEEELLSELTGPSLATEESLDGASINTALAGVGPRACDPACAALQPQPAAAPRDQGLARPAPAASSPDAGTTACETGPAPASNSKPAGPGFKPGRPRKRARQASATPPPDLEGLNDLDREFFGSLSPASSDGSLDSGSDEDDGDAGPGEALRPDGKAEAAMDWTGDGVEEL</sequence>
<dbReference type="GO" id="GO:0006368">
    <property type="term" value="P:transcription elongation by RNA polymerase II"/>
    <property type="evidence" value="ECO:0007669"/>
    <property type="project" value="InterPro"/>
</dbReference>